<dbReference type="GO" id="GO:0005524">
    <property type="term" value="F:ATP binding"/>
    <property type="evidence" value="ECO:0007669"/>
    <property type="project" value="UniProtKB-UniRule"/>
</dbReference>
<dbReference type="InterPro" id="IPR036412">
    <property type="entry name" value="HAD-like_sf"/>
</dbReference>
<dbReference type="InterPro" id="IPR036163">
    <property type="entry name" value="HMA_dom_sf"/>
</dbReference>
<evidence type="ECO:0000259" key="11">
    <source>
        <dbReference type="PROSITE" id="PS50846"/>
    </source>
</evidence>
<keyword evidence="9 10" id="KW-0472">Membrane</keyword>
<gene>
    <name evidence="12" type="ORF">J7T54_007773</name>
</gene>
<evidence type="ECO:0000256" key="1">
    <source>
        <dbReference type="ARBA" id="ARBA00004141"/>
    </source>
</evidence>
<dbReference type="GO" id="GO:0016020">
    <property type="term" value="C:membrane"/>
    <property type="evidence" value="ECO:0007669"/>
    <property type="project" value="UniProtKB-SubCell"/>
</dbReference>
<dbReference type="PRINTS" id="PR00119">
    <property type="entry name" value="CATATPASE"/>
</dbReference>
<evidence type="ECO:0000256" key="6">
    <source>
        <dbReference type="ARBA" id="ARBA00022840"/>
    </source>
</evidence>
<dbReference type="FunFam" id="3.30.70.100:FF:000001">
    <property type="entry name" value="ATPase copper transporting beta"/>
    <property type="match status" value="1"/>
</dbReference>
<dbReference type="InterPro" id="IPR027256">
    <property type="entry name" value="P-typ_ATPase_IB"/>
</dbReference>
<evidence type="ECO:0000313" key="13">
    <source>
        <dbReference type="Proteomes" id="UP001055219"/>
    </source>
</evidence>
<proteinExistence type="inferred from homology"/>
<dbReference type="PROSITE" id="PS00154">
    <property type="entry name" value="ATPASE_E1_E2"/>
    <property type="match status" value="1"/>
</dbReference>
<dbReference type="Pfam" id="PF00403">
    <property type="entry name" value="HMA"/>
    <property type="match status" value="1"/>
</dbReference>
<dbReference type="InterPro" id="IPR018303">
    <property type="entry name" value="ATPase_P-typ_P_site"/>
</dbReference>
<dbReference type="SFLD" id="SFLDS00003">
    <property type="entry name" value="Haloacid_Dehalogenase"/>
    <property type="match status" value="1"/>
</dbReference>
<dbReference type="OrthoDB" id="432719at2759"/>
<evidence type="ECO:0000256" key="5">
    <source>
        <dbReference type="ARBA" id="ARBA00022741"/>
    </source>
</evidence>
<keyword evidence="5 10" id="KW-0547">Nucleotide-binding</keyword>
<feature type="transmembrane region" description="Helical" evidence="10">
    <location>
        <begin position="338"/>
        <end position="363"/>
    </location>
</feature>
<dbReference type="PANTHER" id="PTHR43520">
    <property type="entry name" value="ATP7, ISOFORM B"/>
    <property type="match status" value="1"/>
</dbReference>
<dbReference type="GO" id="GO:0055070">
    <property type="term" value="P:copper ion homeostasis"/>
    <property type="evidence" value="ECO:0007669"/>
    <property type="project" value="TreeGrafter"/>
</dbReference>
<comment type="subcellular location">
    <subcellularLocation>
        <location evidence="1">Membrane</location>
        <topology evidence="1">Multi-pass membrane protein</topology>
    </subcellularLocation>
</comment>
<feature type="transmembrane region" description="Helical" evidence="10">
    <location>
        <begin position="664"/>
        <end position="692"/>
    </location>
</feature>
<accession>A0A9P9XWQ6</accession>
<feature type="transmembrane region" description="Helical" evidence="10">
    <location>
        <begin position="434"/>
        <end position="455"/>
    </location>
</feature>
<dbReference type="GO" id="GO:0043682">
    <property type="term" value="F:P-type divalent copper transporter activity"/>
    <property type="evidence" value="ECO:0007669"/>
    <property type="project" value="TreeGrafter"/>
</dbReference>
<dbReference type="SUPFAM" id="SSF56784">
    <property type="entry name" value="HAD-like"/>
    <property type="match status" value="1"/>
</dbReference>
<dbReference type="SFLD" id="SFLDG00002">
    <property type="entry name" value="C1.7:_P-type_atpase_like"/>
    <property type="match status" value="1"/>
</dbReference>
<dbReference type="InterPro" id="IPR044492">
    <property type="entry name" value="P_typ_ATPase_HD_dom"/>
</dbReference>
<keyword evidence="13" id="KW-1185">Reference proteome</keyword>
<dbReference type="NCBIfam" id="TIGR01525">
    <property type="entry name" value="ATPase-IB_hvy"/>
    <property type="match status" value="1"/>
</dbReference>
<feature type="transmembrane region" description="Helical" evidence="10">
    <location>
        <begin position="467"/>
        <end position="484"/>
    </location>
</feature>
<dbReference type="GO" id="GO:0005507">
    <property type="term" value="F:copper ion binding"/>
    <property type="evidence" value="ECO:0007669"/>
    <property type="project" value="TreeGrafter"/>
</dbReference>
<dbReference type="SUPFAM" id="SSF81653">
    <property type="entry name" value="Calcium ATPase, transduction domain A"/>
    <property type="match status" value="1"/>
</dbReference>
<dbReference type="Gene3D" id="3.40.1110.10">
    <property type="entry name" value="Calcium-transporting ATPase, cytoplasmic domain N"/>
    <property type="match status" value="1"/>
</dbReference>
<dbReference type="Pfam" id="PF00702">
    <property type="entry name" value="Hydrolase"/>
    <property type="match status" value="1"/>
</dbReference>
<evidence type="ECO:0000256" key="9">
    <source>
        <dbReference type="ARBA" id="ARBA00023136"/>
    </source>
</evidence>
<evidence type="ECO:0000256" key="2">
    <source>
        <dbReference type="ARBA" id="ARBA00006024"/>
    </source>
</evidence>
<feature type="transmembrane region" description="Helical" evidence="10">
    <location>
        <begin position="1018"/>
        <end position="1039"/>
    </location>
</feature>
<comment type="caution">
    <text evidence="12">The sequence shown here is derived from an EMBL/GenBank/DDBJ whole genome shotgun (WGS) entry which is preliminary data.</text>
</comment>
<evidence type="ECO:0000313" key="12">
    <source>
        <dbReference type="EMBL" id="KAI6779246.1"/>
    </source>
</evidence>
<keyword evidence="8 10" id="KW-1133">Transmembrane helix</keyword>
<dbReference type="EMBL" id="JAGIXG020000050">
    <property type="protein sequence ID" value="KAI6779246.1"/>
    <property type="molecule type" value="Genomic_DNA"/>
</dbReference>
<feature type="domain" description="HMA" evidence="11">
    <location>
        <begin position="162"/>
        <end position="227"/>
    </location>
</feature>
<dbReference type="Gene3D" id="3.40.50.1000">
    <property type="entry name" value="HAD superfamily/HAD-like"/>
    <property type="match status" value="1"/>
</dbReference>
<dbReference type="SUPFAM" id="SSF81665">
    <property type="entry name" value="Calcium ATPase, transmembrane domain M"/>
    <property type="match status" value="1"/>
</dbReference>
<dbReference type="InterPro" id="IPR008250">
    <property type="entry name" value="ATPase_P-typ_transduc_dom_A_sf"/>
</dbReference>
<dbReference type="GeneID" id="75834246"/>
<dbReference type="PROSITE" id="PS01047">
    <property type="entry name" value="HMA_1"/>
    <property type="match status" value="1"/>
</dbReference>
<dbReference type="SUPFAM" id="SSF81660">
    <property type="entry name" value="Metal cation-transporting ATPase, ATP-binding domain N"/>
    <property type="match status" value="1"/>
</dbReference>
<dbReference type="Proteomes" id="UP001055219">
    <property type="component" value="Unassembled WGS sequence"/>
</dbReference>
<dbReference type="InterPro" id="IPR023214">
    <property type="entry name" value="HAD_sf"/>
</dbReference>
<dbReference type="SUPFAM" id="SSF55008">
    <property type="entry name" value="HMA, heavy metal-associated domain"/>
    <property type="match status" value="1"/>
</dbReference>
<dbReference type="PROSITE" id="PS50846">
    <property type="entry name" value="HMA_2"/>
    <property type="match status" value="1"/>
</dbReference>
<keyword evidence="4 10" id="KW-0479">Metal-binding</keyword>
<evidence type="ECO:0000256" key="7">
    <source>
        <dbReference type="ARBA" id="ARBA00022967"/>
    </source>
</evidence>
<dbReference type="InterPro" id="IPR023298">
    <property type="entry name" value="ATPase_P-typ_TM_dom_sf"/>
</dbReference>
<feature type="transmembrane region" description="Helical" evidence="10">
    <location>
        <begin position="1051"/>
        <end position="1071"/>
    </location>
</feature>
<dbReference type="RefSeq" id="XP_051360102.1">
    <property type="nucleotide sequence ID" value="XM_051508872.1"/>
</dbReference>
<reference evidence="12" key="1">
    <citation type="journal article" date="2021" name="J Fungi (Basel)">
        <title>Genomic and Metabolomic Analyses of the Marine Fungus Emericellopsis cladophorae: Insights into Saltwater Adaptability Mechanisms and Its Biosynthetic Potential.</title>
        <authorList>
            <person name="Goncalves M.F.M."/>
            <person name="Hilario S."/>
            <person name="Van de Peer Y."/>
            <person name="Esteves A.C."/>
            <person name="Alves A."/>
        </authorList>
    </citation>
    <scope>NUCLEOTIDE SEQUENCE</scope>
    <source>
        <strain evidence="12">MUM 19.33</strain>
    </source>
</reference>
<dbReference type="GO" id="GO:0016887">
    <property type="term" value="F:ATP hydrolysis activity"/>
    <property type="evidence" value="ECO:0007669"/>
    <property type="project" value="InterPro"/>
</dbReference>
<keyword evidence="6 10" id="KW-0067">ATP-binding</keyword>
<protein>
    <submittedName>
        <fullName evidence="12">ATPase</fullName>
    </submittedName>
</protein>
<dbReference type="Gene3D" id="2.70.150.10">
    <property type="entry name" value="Calcium-transporting ATPase, cytoplasmic transduction domain A"/>
    <property type="match status" value="1"/>
</dbReference>
<dbReference type="NCBIfam" id="TIGR01494">
    <property type="entry name" value="ATPase_P-type"/>
    <property type="match status" value="2"/>
</dbReference>
<name>A0A9P9XWQ6_9HYPO</name>
<dbReference type="CDD" id="cd00371">
    <property type="entry name" value="HMA"/>
    <property type="match status" value="1"/>
</dbReference>
<keyword evidence="3 10" id="KW-0812">Transmembrane</keyword>
<evidence type="ECO:0000256" key="10">
    <source>
        <dbReference type="RuleBase" id="RU362081"/>
    </source>
</evidence>
<dbReference type="InterPro" id="IPR001757">
    <property type="entry name" value="P_typ_ATPase"/>
</dbReference>
<comment type="similarity">
    <text evidence="2 10">Belongs to the cation transport ATPase (P-type) (TC 3.A.3) family. Type IB subfamily.</text>
</comment>
<dbReference type="AlphaFoldDB" id="A0A9P9XWQ6"/>
<dbReference type="Gene3D" id="3.30.70.100">
    <property type="match status" value="1"/>
</dbReference>
<dbReference type="PANTHER" id="PTHR43520:SF32">
    <property type="entry name" value="COPPER RESISTANCE P-TYPE ATPASE (EUROFUNG)"/>
    <property type="match status" value="1"/>
</dbReference>
<sequence>MALALGNSGYEVQSIAVDPEAQLRAQDATRSNTADQSAQREDFVLGAWFNHPAQPWNVVGRIRQRRAKQRHIDNCFECKMKLKPGSDGYPTTSPAQATPTAELGGAVNDAVPASAPQLSQVELAEDIIRLIEDIGYDARIDNIQILDSKRAPNSPEAPNDVWRAEVSIYGMSCSSCVGKITKAVEAHGWVQTANVSLVASSATVEFKGKSHLQEILDTIKASGYDARLSDVVNINAIKNQPTRRTLAIRVSNMYCEHCPDRVIGAIQSMEPTVTIDETPTLASPIMTVSYSPRAPDFTIRTILSAITSADPALDAAIHHPPTVEERSQQIHAHNRRQLLYRLLLAIAAAIPGLIIGIVFMLLVSEHDPNRMYLMEKWHGVSRAEWALLVTSTPVYFFGADVFHRRTIKDLFVMWKPGSPVPLLRRFYRFGSMDMLVSFATTIAYAASIAQLAISASLRRHGTDTPEMTSYFDSVIFLTMFLLVGRMIEAYSKAKTGEAVTKLGQLRPKEALLVTPSGQRVHAPTDTLESGDSVVVVHGSSPPWDGTLLDKEAEFSEASLTGESRSIMKTVGDDVYAGTVNKGVAVTIRIRGAAGESLLDNIIRVVREGQAKRAPIERLADTITGYFVPFVTLFAIVIWATWLGLGESGRLPDDYKDVNVGGWPFWSLQFAIAVFVIACPCGIGLAAPTALFVGGGLAAKHGILAKGGGEAFQEASDIDIVVFDKTGTLTEGGDLKITEYLLLQNGTNEQVSDRLLSGVGEVERNSSHPIAKALVAWCEQRGSRGATPREVQEIPGKGMMAVFPPDDTLSGMEMIVGNERLMDDHKVQFDASTAATLDSWKDQAKSVILVASRQIEGDRPWEPAAVFASSDPVRAEAQSVVASLHDRGVDVWMLSGDNAKTAEAVGAMVSIPPGRIIAGVLPEQKADKVKYLQRSQPKRQKSRFAFKNQTSKRAIVAMIGDGVNDAPALTAADVGIAIGAGSDVAISAAGFVLIKSDLDTLLILIELSCVVFRRVKFNFLWASVYNLVALPIAAGVLYPIKTNGSYTRLDPVWASLAMALSSVSVISSSLLLRSKLPLVGFRASNRAAEHRSSSG</sequence>
<dbReference type="InterPro" id="IPR023299">
    <property type="entry name" value="ATPase_P-typ_cyto_dom_N"/>
</dbReference>
<organism evidence="12 13">
    <name type="scientific">Emericellopsis cladophorae</name>
    <dbReference type="NCBI Taxonomy" id="2686198"/>
    <lineage>
        <taxon>Eukaryota</taxon>
        <taxon>Fungi</taxon>
        <taxon>Dikarya</taxon>
        <taxon>Ascomycota</taxon>
        <taxon>Pezizomycotina</taxon>
        <taxon>Sordariomycetes</taxon>
        <taxon>Hypocreomycetidae</taxon>
        <taxon>Hypocreales</taxon>
        <taxon>Bionectriaceae</taxon>
        <taxon>Emericellopsis</taxon>
    </lineage>
</organism>
<dbReference type="InterPro" id="IPR059000">
    <property type="entry name" value="ATPase_P-type_domA"/>
</dbReference>
<evidence type="ECO:0000256" key="4">
    <source>
        <dbReference type="ARBA" id="ARBA00022723"/>
    </source>
</evidence>
<reference evidence="12" key="2">
    <citation type="submission" date="2022-07" db="EMBL/GenBank/DDBJ databases">
        <authorList>
            <person name="Goncalves M.F.M."/>
            <person name="Hilario S."/>
            <person name="Van De Peer Y."/>
            <person name="Esteves A.C."/>
            <person name="Alves A."/>
        </authorList>
    </citation>
    <scope>NUCLEOTIDE SEQUENCE</scope>
    <source>
        <strain evidence="12">MUM 19.33</strain>
    </source>
</reference>
<evidence type="ECO:0000256" key="8">
    <source>
        <dbReference type="ARBA" id="ARBA00022989"/>
    </source>
</evidence>
<evidence type="ECO:0000256" key="3">
    <source>
        <dbReference type="ARBA" id="ARBA00022692"/>
    </source>
</evidence>
<dbReference type="InterPro" id="IPR017969">
    <property type="entry name" value="Heavy-metal-associated_CS"/>
</dbReference>
<keyword evidence="7" id="KW-1278">Translocase</keyword>
<dbReference type="InterPro" id="IPR006121">
    <property type="entry name" value="HMA_dom"/>
</dbReference>
<feature type="transmembrane region" description="Helical" evidence="10">
    <location>
        <begin position="622"/>
        <end position="644"/>
    </location>
</feature>
<dbReference type="Pfam" id="PF00122">
    <property type="entry name" value="E1-E2_ATPase"/>
    <property type="match status" value="1"/>
</dbReference>
<dbReference type="SFLD" id="SFLDF00027">
    <property type="entry name" value="p-type_atpase"/>
    <property type="match status" value="1"/>
</dbReference>